<proteinExistence type="predicted"/>
<dbReference type="KEGG" id="vg:77944186"/>
<accession>A0AAE7X0V3</accession>
<sequence length="199" mass="23018">MAWVKRTFKRDWLQRSPSLNTVSYRHELSNTTVWTIKPEKADSEPSLLTQDDYYPHEQMFAIFELTFGIGSQIVKLHANNNIGVTDALKDYTRKLEQLRDLLGQFLSSYKDYYDMSKVFVLKEFLNTTTGPSAVYTSMIAIGTSVSHDFFFDIASCEDKARLYETKERDFVELIIKLNKFITSAITDAKTAMETYKGRL</sequence>
<name>A0AAE7X0V3_9CAUD</name>
<dbReference type="Proteomes" id="UP000827517">
    <property type="component" value="Segment"/>
</dbReference>
<dbReference type="GeneID" id="77944186"/>
<reference evidence="1" key="1">
    <citation type="submission" date="2021-07" db="EMBL/GenBank/DDBJ databases">
        <authorList>
            <person name="Roth S.J."/>
            <person name="Krukonis G.P."/>
            <person name="Delesalle V.A."/>
        </authorList>
    </citation>
    <scope>NUCLEOTIDE SEQUENCE</scope>
</reference>
<keyword evidence="2" id="KW-1185">Reference proteome</keyword>
<dbReference type="RefSeq" id="YP_010668041.1">
    <property type="nucleotide sequence ID" value="NC_070952.1"/>
</dbReference>
<dbReference type="EMBL" id="MZ501267">
    <property type="protein sequence ID" value="QZA70759.1"/>
    <property type="molecule type" value="Genomic_DNA"/>
</dbReference>
<evidence type="ECO:0008006" key="3">
    <source>
        <dbReference type="Google" id="ProtNLM"/>
    </source>
</evidence>
<evidence type="ECO:0000313" key="2">
    <source>
        <dbReference type="Proteomes" id="UP000827517"/>
    </source>
</evidence>
<protein>
    <recommendedName>
        <fullName evidence="3">Glycolipid transfer protein domain-containing protein</fullName>
    </recommendedName>
</protein>
<organism evidence="1 2">
    <name type="scientific">Erwinia phage AH04</name>
    <dbReference type="NCBI Taxonomy" id="2869569"/>
    <lineage>
        <taxon>Viruses</taxon>
        <taxon>Duplodnaviria</taxon>
        <taxon>Heunggongvirae</taxon>
        <taxon>Uroviricota</taxon>
        <taxon>Caudoviricetes</taxon>
        <taxon>Chimalliviridae</taxon>
        <taxon>Meadowvirus</taxon>
        <taxon>Meadowvirus AH04</taxon>
    </lineage>
</organism>
<evidence type="ECO:0000313" key="1">
    <source>
        <dbReference type="EMBL" id="QZA70759.1"/>
    </source>
</evidence>
<gene>
    <name evidence="1" type="primary">287</name>
    <name evidence="1" type="ORF">AH04_287</name>
</gene>